<feature type="non-terminal residue" evidence="2">
    <location>
        <position position="1"/>
    </location>
</feature>
<dbReference type="NCBIfam" id="TIGR01590">
    <property type="entry name" value="yir-bir-cir_Pla"/>
    <property type="match status" value="1"/>
</dbReference>
<evidence type="ECO:0000256" key="1">
    <source>
        <dbReference type="SAM" id="Phobius"/>
    </source>
</evidence>
<dbReference type="PaxDb" id="73239-Q7RCT8"/>
<keyword evidence="3" id="KW-1185">Reference proteome</keyword>
<gene>
    <name evidence="2" type="ORF">PY05689</name>
</gene>
<dbReference type="Proteomes" id="UP000008553">
    <property type="component" value="Unassembled WGS sequence"/>
</dbReference>
<reference evidence="2 3" key="1">
    <citation type="journal article" date="2002" name="Nature">
        <title>Genome sequence and comparative analysis of the model rodent malaria parasite Plasmodium yoelii yoelii.</title>
        <authorList>
            <person name="Carlton J.M."/>
            <person name="Angiuoli S.V."/>
            <person name="Suh B.B."/>
            <person name="Kooij T.W."/>
            <person name="Pertea M."/>
            <person name="Silva J.C."/>
            <person name="Ermolaeva M.D."/>
            <person name="Allen J.E."/>
            <person name="Selengut J.D."/>
            <person name="Koo H.L."/>
            <person name="Peterson J.D."/>
            <person name="Pop M."/>
            <person name="Kosack D.S."/>
            <person name="Shumway M.F."/>
            <person name="Bidwell S.L."/>
            <person name="Shallom S.J."/>
            <person name="van Aken S.E."/>
            <person name="Riedmuller S.B."/>
            <person name="Feldblyum T.V."/>
            <person name="Cho J.K."/>
            <person name="Quackenbush J."/>
            <person name="Sedegah M."/>
            <person name="Shoaibi A."/>
            <person name="Cummings L.M."/>
            <person name="Florens L."/>
            <person name="Yates J.R."/>
            <person name="Raine J.D."/>
            <person name="Sinden R.E."/>
            <person name="Harris M.A."/>
            <person name="Cunningham D.A."/>
            <person name="Preiser P.R."/>
            <person name="Bergman L.W."/>
            <person name="Vaidya A.B."/>
            <person name="van Lin L.H."/>
            <person name="Janse C.J."/>
            <person name="Waters A.P."/>
            <person name="Smith H.O."/>
            <person name="White O.R."/>
            <person name="Salzberg S.L."/>
            <person name="Venter J.C."/>
            <person name="Fraser C.M."/>
            <person name="Hoffman S.L."/>
            <person name="Gardner M.J."/>
            <person name="Carucci D.J."/>
        </authorList>
    </citation>
    <scope>NUCLEOTIDE SEQUENCE [LARGE SCALE GENOMIC DNA]</scope>
    <source>
        <strain evidence="2 3">17XNL</strain>
    </source>
</reference>
<keyword evidence="1" id="KW-0812">Transmembrane</keyword>
<name>Q7RCT8_PLAYO</name>
<keyword evidence="1" id="KW-1133">Transmembrane helix</keyword>
<organism evidence="2 3">
    <name type="scientific">Plasmodium yoelii yoelii</name>
    <dbReference type="NCBI Taxonomy" id="73239"/>
    <lineage>
        <taxon>Eukaryota</taxon>
        <taxon>Sar</taxon>
        <taxon>Alveolata</taxon>
        <taxon>Apicomplexa</taxon>
        <taxon>Aconoidasida</taxon>
        <taxon>Haemosporida</taxon>
        <taxon>Plasmodiidae</taxon>
        <taxon>Plasmodium</taxon>
        <taxon>Plasmodium (Vinckeia)</taxon>
    </lineage>
</organism>
<dbReference type="InParanoid" id="Q7RCT8"/>
<accession>Q7RCT8</accession>
<sequence>SIYLMTWIKLQHLIFMDMKISEITALIKIAILISKRLRLDFYGYLNNMLLNTQIKAILKRALNHFFYILFHGLSYKLKRNSEHNINKINDFYTEYIKNSGKYNEFISDSGKYTNLNEFIDEQNDLFNINIEDLSKFYDAFKLICSMYSNVETNNHDKLPNNANDFIDKYKELNNNYNIKGTGRSKIFSALSTNYNNLKNYCTSKGIKYKDFPLIPDTEAEIYALTSEDTSSSSIGNKLFTVLSIFGAIAFFLGISYKVNNKELKIFFHYIYANINIKIIRFL</sequence>
<proteinExistence type="predicted"/>
<dbReference type="InterPro" id="IPR006477">
    <property type="entry name" value="Yir_bir_cir"/>
</dbReference>
<dbReference type="Pfam" id="PF06022">
    <property type="entry name" value="Cir_Bir_Yir"/>
    <property type="match status" value="1"/>
</dbReference>
<feature type="transmembrane region" description="Helical" evidence="1">
    <location>
        <begin position="238"/>
        <end position="256"/>
    </location>
</feature>
<protein>
    <submittedName>
        <fullName evidence="2">Yir4 protein</fullName>
    </submittedName>
</protein>
<keyword evidence="1" id="KW-0472">Membrane</keyword>
<evidence type="ECO:0000313" key="3">
    <source>
        <dbReference type="Proteomes" id="UP000008553"/>
    </source>
</evidence>
<comment type="caution">
    <text evidence="2">The sequence shown here is derived from an EMBL/GenBank/DDBJ whole genome shotgun (WGS) entry which is preliminary data.</text>
</comment>
<dbReference type="EMBL" id="AABL01001837">
    <property type="protein sequence ID" value="EAA17750.1"/>
    <property type="molecule type" value="Genomic_DNA"/>
</dbReference>
<dbReference type="AlphaFoldDB" id="Q7RCT8"/>
<evidence type="ECO:0000313" key="2">
    <source>
        <dbReference type="EMBL" id="EAA17750.1"/>
    </source>
</evidence>